<dbReference type="GO" id="GO:0005886">
    <property type="term" value="C:plasma membrane"/>
    <property type="evidence" value="ECO:0007669"/>
    <property type="project" value="UniProtKB-SubCell"/>
</dbReference>
<keyword evidence="4 6" id="KW-1133">Transmembrane helix</keyword>
<dbReference type="AlphaFoldDB" id="N2AN90"/>
<dbReference type="STRING" id="1235802.C823_02089"/>
<dbReference type="PANTHER" id="PTHR43478">
    <property type="entry name" value="NA+/H+ ANTIPORTER-RELATED"/>
    <property type="match status" value="1"/>
</dbReference>
<dbReference type="EMBL" id="AQFT01000066">
    <property type="protein sequence ID" value="EMZ27948.1"/>
    <property type="molecule type" value="Genomic_DNA"/>
</dbReference>
<dbReference type="InterPro" id="IPR018461">
    <property type="entry name" value="Na/H_Antiport_NhaC-like_C"/>
</dbReference>
<dbReference type="PANTHER" id="PTHR43478:SF1">
    <property type="entry name" value="NA+_H+ ANTIPORTER NHAC-LIKE C-TERMINAL DOMAIN-CONTAINING PROTEIN"/>
    <property type="match status" value="1"/>
</dbReference>
<dbReference type="eggNOG" id="COG1757">
    <property type="taxonomic scope" value="Bacteria"/>
</dbReference>
<evidence type="ECO:0000256" key="1">
    <source>
        <dbReference type="ARBA" id="ARBA00004651"/>
    </source>
</evidence>
<feature type="transmembrane region" description="Helical" evidence="6">
    <location>
        <begin position="28"/>
        <end position="48"/>
    </location>
</feature>
<reference evidence="8 9" key="1">
    <citation type="journal article" date="2014" name="Genome Announc.">
        <title>Draft genome sequences of the altered schaedler flora, a defined bacterial community from gnotobiotic mice.</title>
        <authorList>
            <person name="Wannemuehler M.J."/>
            <person name="Overstreet A.M."/>
            <person name="Ward D.V."/>
            <person name="Phillips G.J."/>
        </authorList>
    </citation>
    <scope>NUCLEOTIDE SEQUENCE [LARGE SCALE GENOMIC DNA]</scope>
    <source>
        <strain evidence="8 9">ASF492</strain>
    </source>
</reference>
<feature type="transmembrane region" description="Helical" evidence="6">
    <location>
        <begin position="333"/>
        <end position="355"/>
    </location>
</feature>
<protein>
    <recommendedName>
        <fullName evidence="7">Na+/H+ antiporter NhaC-like C-terminal domain-containing protein</fullName>
    </recommendedName>
</protein>
<feature type="transmembrane region" description="Helical" evidence="6">
    <location>
        <begin position="106"/>
        <end position="127"/>
    </location>
</feature>
<feature type="transmembrane region" description="Helical" evidence="6">
    <location>
        <begin position="295"/>
        <end position="313"/>
    </location>
</feature>
<evidence type="ECO:0000256" key="2">
    <source>
        <dbReference type="ARBA" id="ARBA00022475"/>
    </source>
</evidence>
<feature type="domain" description="Na+/H+ antiporter NhaC-like C-terminal" evidence="7">
    <location>
        <begin position="185"/>
        <end position="477"/>
    </location>
</feature>
<accession>N2AN90</accession>
<feature type="transmembrane region" description="Helical" evidence="6">
    <location>
        <begin position="6"/>
        <end position="23"/>
    </location>
</feature>
<evidence type="ECO:0000313" key="8">
    <source>
        <dbReference type="EMBL" id="EMZ27948.1"/>
    </source>
</evidence>
<dbReference type="OrthoDB" id="9762978at2"/>
<sequence>MDSYYAGWLSLIPPILAITLALLTKEVVFSLFLGIFAGALIYALGVGLHPVAGTIGTVFDVITGSADLNIIVFVCLLGALVSVITLSGGSKAYGKWASTKLKNGKLSLAAAAVLGIVIFIDDCFNCLTVGTVMKPLTDKYKISRAKLAYIIDCTAAPICMIAPISSWAAAVGSNLEATGYYDNGFQVFLSTIPLNLYAILSLIMIFIIIFTGKDYGPMAAAEKAAAHFQADDSEDSPMHLADVSDDGTVADMLLPIISLIIFAVIAMLYTGGFFTAGSSYHNLTAAFGNCATSQSLVWASFGALLVAMVMYIPRRLITFGEYMNGITEGFKSMVPACLILFLAWGIGAVCRDLLLTPEFVSHQLARSNIPAFLLPALIFIIAAFLSFSTGTAWGTFGILIPIIAPAAYAIAPQLLTVTLSATLAGSVFGDNCSPISDTTILSSAGSGCNHIEHVSTQLPYAMTVAACCIVGYLVSGLTGANVALTLGISIILLILMIFTAHAFYARRAGAASDMPDR</sequence>
<dbReference type="Pfam" id="PF03553">
    <property type="entry name" value="Na_H_antiporter"/>
    <property type="match status" value="1"/>
</dbReference>
<evidence type="ECO:0000313" key="9">
    <source>
        <dbReference type="Proteomes" id="UP000012589"/>
    </source>
</evidence>
<evidence type="ECO:0000256" key="4">
    <source>
        <dbReference type="ARBA" id="ARBA00022989"/>
    </source>
</evidence>
<feature type="transmembrane region" description="Helical" evidence="6">
    <location>
        <begin position="252"/>
        <end position="274"/>
    </location>
</feature>
<dbReference type="PATRIC" id="fig|1235802.3.peg.2221"/>
<comment type="subcellular location">
    <subcellularLocation>
        <location evidence="1">Cell membrane</location>
        <topology evidence="1">Multi-pass membrane protein</topology>
    </subcellularLocation>
</comment>
<keyword evidence="5 6" id="KW-0472">Membrane</keyword>
<feature type="transmembrane region" description="Helical" evidence="6">
    <location>
        <begin position="393"/>
        <end position="411"/>
    </location>
</feature>
<dbReference type="Proteomes" id="UP000012589">
    <property type="component" value="Unassembled WGS sequence"/>
</dbReference>
<proteinExistence type="predicted"/>
<keyword evidence="3 6" id="KW-0812">Transmembrane</keyword>
<gene>
    <name evidence="8" type="ORF">C823_02089</name>
</gene>
<feature type="transmembrane region" description="Helical" evidence="6">
    <location>
        <begin position="367"/>
        <end position="387"/>
    </location>
</feature>
<feature type="transmembrane region" description="Helical" evidence="6">
    <location>
        <begin position="187"/>
        <end position="210"/>
    </location>
</feature>
<feature type="transmembrane region" description="Helical" evidence="6">
    <location>
        <begin position="458"/>
        <end position="477"/>
    </location>
</feature>
<comment type="caution">
    <text evidence="8">The sequence shown here is derived from an EMBL/GenBank/DDBJ whole genome shotgun (WGS) entry which is preliminary data.</text>
</comment>
<dbReference type="HOGENOM" id="CLU_018751_1_0_9"/>
<keyword evidence="9" id="KW-1185">Reference proteome</keyword>
<evidence type="ECO:0000259" key="7">
    <source>
        <dbReference type="Pfam" id="PF03553"/>
    </source>
</evidence>
<evidence type="ECO:0000256" key="6">
    <source>
        <dbReference type="SAM" id="Phobius"/>
    </source>
</evidence>
<organism evidence="8 9">
    <name type="scientific">Eubacterium plexicaudatum ASF492</name>
    <dbReference type="NCBI Taxonomy" id="1235802"/>
    <lineage>
        <taxon>Bacteria</taxon>
        <taxon>Bacillati</taxon>
        <taxon>Bacillota</taxon>
        <taxon>Clostridia</taxon>
        <taxon>Eubacteriales</taxon>
        <taxon>Eubacteriaceae</taxon>
        <taxon>Eubacterium</taxon>
    </lineage>
</organism>
<keyword evidence="2" id="KW-1003">Cell membrane</keyword>
<feature type="transmembrane region" description="Helical" evidence="6">
    <location>
        <begin position="483"/>
        <end position="504"/>
    </location>
</feature>
<evidence type="ECO:0000256" key="5">
    <source>
        <dbReference type="ARBA" id="ARBA00023136"/>
    </source>
</evidence>
<evidence type="ECO:0000256" key="3">
    <source>
        <dbReference type="ARBA" id="ARBA00022692"/>
    </source>
</evidence>
<feature type="transmembrane region" description="Helical" evidence="6">
    <location>
        <begin position="68"/>
        <end position="86"/>
    </location>
</feature>
<feature type="transmembrane region" description="Helical" evidence="6">
    <location>
        <begin position="147"/>
        <end position="175"/>
    </location>
</feature>
<name>N2AN90_9FIRM</name>